<sequence length="238" mass="26726">MHSLIIHMSTSTQRRPNADRLLEDLPNARLIEAVDGRDPAQVSDVTVLPGTLHRPHYPFALRPAEIGVFQSHRRCWQRIIDEGWDHAVIVEDDLRIDPARFASALKLLAPHMRPGMYVRLPIKPRETSGEVVAQSGDMRLIVPRVIGLQCVCQVVGRDAAKRLLAGSERIDRPVDTWLQMHWITGQPVHTLLPNGNAEIAGEIGGSTIQTKTPVTGKLAREWKRAIYRARLWAHPQKG</sequence>
<dbReference type="Pfam" id="PF01755">
    <property type="entry name" value="Glyco_transf_25"/>
    <property type="match status" value="1"/>
</dbReference>
<dbReference type="CDD" id="cd06532">
    <property type="entry name" value="Glyco_transf_25"/>
    <property type="match status" value="1"/>
</dbReference>
<reference evidence="2 3" key="1">
    <citation type="submission" date="2019-05" db="EMBL/GenBank/DDBJ databases">
        <title>Sulfitobacter sabulilitoris sp. nov., isolated from a marine sand.</title>
        <authorList>
            <person name="Yoon J.-H."/>
        </authorList>
    </citation>
    <scope>NUCLEOTIDE SEQUENCE [LARGE SCALE GENOMIC DNA]</scope>
    <source>
        <strain evidence="2 3">HSMS-29</strain>
    </source>
</reference>
<keyword evidence="3" id="KW-1185">Reference proteome</keyword>
<proteinExistence type="predicted"/>
<comment type="caution">
    <text evidence="2">The sequence shown here is derived from an EMBL/GenBank/DDBJ whole genome shotgun (WGS) entry which is preliminary data.</text>
</comment>
<accession>A0A5S3Q6A1</accession>
<evidence type="ECO:0000313" key="2">
    <source>
        <dbReference type="EMBL" id="TMM52363.1"/>
    </source>
</evidence>
<dbReference type="RefSeq" id="WP_138661905.1">
    <property type="nucleotide sequence ID" value="NZ_VANS01000002.1"/>
</dbReference>
<organism evidence="2 3">
    <name type="scientific">Sulfitobacter sabulilitoris</name>
    <dbReference type="NCBI Taxonomy" id="2562655"/>
    <lineage>
        <taxon>Bacteria</taxon>
        <taxon>Pseudomonadati</taxon>
        <taxon>Pseudomonadota</taxon>
        <taxon>Alphaproteobacteria</taxon>
        <taxon>Rhodobacterales</taxon>
        <taxon>Roseobacteraceae</taxon>
        <taxon>Sulfitobacter</taxon>
    </lineage>
</organism>
<dbReference type="InterPro" id="IPR002654">
    <property type="entry name" value="Glyco_trans_25"/>
</dbReference>
<keyword evidence="2" id="KW-0808">Transferase</keyword>
<evidence type="ECO:0000259" key="1">
    <source>
        <dbReference type="Pfam" id="PF01755"/>
    </source>
</evidence>
<gene>
    <name evidence="2" type="ORF">FDT80_08740</name>
</gene>
<evidence type="ECO:0000313" key="3">
    <source>
        <dbReference type="Proteomes" id="UP000309550"/>
    </source>
</evidence>
<protein>
    <submittedName>
        <fullName evidence="2">Glycosyltransferase family 25 protein</fullName>
    </submittedName>
</protein>
<name>A0A5S3Q6A1_9RHOB</name>
<dbReference type="GO" id="GO:0016740">
    <property type="term" value="F:transferase activity"/>
    <property type="evidence" value="ECO:0007669"/>
    <property type="project" value="UniProtKB-KW"/>
</dbReference>
<dbReference type="Proteomes" id="UP000309550">
    <property type="component" value="Unassembled WGS sequence"/>
</dbReference>
<dbReference type="OrthoDB" id="259382at2"/>
<dbReference type="AlphaFoldDB" id="A0A5S3Q6A1"/>
<feature type="domain" description="Glycosyl transferase family 25" evidence="1">
    <location>
        <begin position="2"/>
        <end position="105"/>
    </location>
</feature>
<dbReference type="EMBL" id="VANS01000002">
    <property type="protein sequence ID" value="TMM52363.1"/>
    <property type="molecule type" value="Genomic_DNA"/>
</dbReference>